<dbReference type="Proteomes" id="UP000609651">
    <property type="component" value="Unassembled WGS sequence"/>
</dbReference>
<dbReference type="EMBL" id="WTPX01000074">
    <property type="protein sequence ID" value="NNJ26339.1"/>
    <property type="molecule type" value="Genomic_DNA"/>
</dbReference>
<gene>
    <name evidence="2" type="ORF">LzC2_24220</name>
</gene>
<dbReference type="InterPro" id="IPR047650">
    <property type="entry name" value="Transpos_IS110"/>
</dbReference>
<organism evidence="2 3">
    <name type="scientific">Alienimonas chondri</name>
    <dbReference type="NCBI Taxonomy" id="2681879"/>
    <lineage>
        <taxon>Bacteria</taxon>
        <taxon>Pseudomonadati</taxon>
        <taxon>Planctomycetota</taxon>
        <taxon>Planctomycetia</taxon>
        <taxon>Planctomycetales</taxon>
        <taxon>Planctomycetaceae</taxon>
        <taxon>Alienimonas</taxon>
    </lineage>
</organism>
<dbReference type="PANTHER" id="PTHR33055">
    <property type="entry name" value="TRANSPOSASE FOR INSERTION SEQUENCE ELEMENT IS1111A"/>
    <property type="match status" value="1"/>
</dbReference>
<dbReference type="InterPro" id="IPR003346">
    <property type="entry name" value="Transposase_20"/>
</dbReference>
<dbReference type="Pfam" id="PF02371">
    <property type="entry name" value="Transposase_20"/>
    <property type="match status" value="1"/>
</dbReference>
<proteinExistence type="predicted"/>
<evidence type="ECO:0000259" key="1">
    <source>
        <dbReference type="Pfam" id="PF02371"/>
    </source>
</evidence>
<dbReference type="PANTHER" id="PTHR33055:SF13">
    <property type="entry name" value="TRANSPOSASE"/>
    <property type="match status" value="1"/>
</dbReference>
<feature type="domain" description="Transposase IS116/IS110/IS902 C-terminal" evidence="1">
    <location>
        <begin position="79"/>
        <end position="156"/>
    </location>
</feature>
<protein>
    <recommendedName>
        <fullName evidence="1">Transposase IS116/IS110/IS902 C-terminal domain-containing protein</fullName>
    </recommendedName>
</protein>
<accession>A0ABX1VE49</accession>
<keyword evidence="3" id="KW-1185">Reference proteome</keyword>
<name>A0ABX1VE49_9PLAN</name>
<sequence>MGDGTPTGRRRSFPRLRLRPTTRRLWTIAGVAWLESLDPRSHRRLLIDRRLCRRRHAAEKFERVDRILLGIAREEPGGRLLITRPGIGHVAAVGLRAALDPIGRFKDGDHAAAYLGLVPTTRPSGTKAYHGRIAKVGAPQIRGLLTQSRQRVARRPILLGAFYRELPRRKPPQAAIMALARKLVTIADLMLKHDEPCRDAQPMLTDRKFTKLQRKRRPKERGKPRPAEGLTAVYDGVDLPETTGPDALPTGERRMLLDKDVMRYVEELRPADEAVRRTGPVDQI</sequence>
<evidence type="ECO:0000313" key="3">
    <source>
        <dbReference type="Proteomes" id="UP000609651"/>
    </source>
</evidence>
<evidence type="ECO:0000313" key="2">
    <source>
        <dbReference type="EMBL" id="NNJ26339.1"/>
    </source>
</evidence>
<reference evidence="2 3" key="1">
    <citation type="journal article" date="2020" name="Syst. Appl. Microbiol.">
        <title>Alienimonas chondri sp. nov., a novel planctomycete isolated from the biofilm of the red alga Chondrus crispus.</title>
        <authorList>
            <person name="Vitorino I."/>
            <person name="Albuquerque L."/>
            <person name="Wiegand S."/>
            <person name="Kallscheuer N."/>
            <person name="da Costa M.S."/>
            <person name="Lobo-da-Cunha A."/>
            <person name="Jogler C."/>
            <person name="Lage O.M."/>
        </authorList>
    </citation>
    <scope>NUCLEOTIDE SEQUENCE [LARGE SCALE GENOMIC DNA]</scope>
    <source>
        <strain evidence="2 3">LzC2</strain>
    </source>
</reference>
<comment type="caution">
    <text evidence="2">The sequence shown here is derived from an EMBL/GenBank/DDBJ whole genome shotgun (WGS) entry which is preliminary data.</text>
</comment>